<gene>
    <name evidence="2" type="ORF">E2C01_067173</name>
</gene>
<evidence type="ECO:0000313" key="2">
    <source>
        <dbReference type="EMBL" id="MPC72859.1"/>
    </source>
</evidence>
<name>A0A5B7HSW3_PORTR</name>
<evidence type="ECO:0000313" key="3">
    <source>
        <dbReference type="Proteomes" id="UP000324222"/>
    </source>
</evidence>
<dbReference type="AlphaFoldDB" id="A0A5B7HSW3"/>
<accession>A0A5B7HSW3</accession>
<dbReference type="Proteomes" id="UP000324222">
    <property type="component" value="Unassembled WGS sequence"/>
</dbReference>
<keyword evidence="3" id="KW-1185">Reference proteome</keyword>
<feature type="region of interest" description="Disordered" evidence="1">
    <location>
        <begin position="1"/>
        <end position="82"/>
    </location>
</feature>
<proteinExistence type="predicted"/>
<dbReference type="EMBL" id="VSRR010035561">
    <property type="protein sequence ID" value="MPC72859.1"/>
    <property type="molecule type" value="Genomic_DNA"/>
</dbReference>
<comment type="caution">
    <text evidence="2">The sequence shown here is derived from an EMBL/GenBank/DDBJ whole genome shotgun (WGS) entry which is preliminary data.</text>
</comment>
<protein>
    <submittedName>
        <fullName evidence="2">Uncharacterized protein</fullName>
    </submittedName>
</protein>
<reference evidence="2 3" key="1">
    <citation type="submission" date="2019-05" db="EMBL/GenBank/DDBJ databases">
        <title>Another draft genome of Portunus trituberculatus and its Hox gene families provides insights of decapod evolution.</title>
        <authorList>
            <person name="Jeong J.-H."/>
            <person name="Song I."/>
            <person name="Kim S."/>
            <person name="Choi T."/>
            <person name="Kim D."/>
            <person name="Ryu S."/>
            <person name="Kim W."/>
        </authorList>
    </citation>
    <scope>NUCLEOTIDE SEQUENCE [LARGE SCALE GENOMIC DNA]</scope>
    <source>
        <tissue evidence="2">Muscle</tissue>
    </source>
</reference>
<organism evidence="2 3">
    <name type="scientific">Portunus trituberculatus</name>
    <name type="common">Swimming crab</name>
    <name type="synonym">Neptunus trituberculatus</name>
    <dbReference type="NCBI Taxonomy" id="210409"/>
    <lineage>
        <taxon>Eukaryota</taxon>
        <taxon>Metazoa</taxon>
        <taxon>Ecdysozoa</taxon>
        <taxon>Arthropoda</taxon>
        <taxon>Crustacea</taxon>
        <taxon>Multicrustacea</taxon>
        <taxon>Malacostraca</taxon>
        <taxon>Eumalacostraca</taxon>
        <taxon>Eucarida</taxon>
        <taxon>Decapoda</taxon>
        <taxon>Pleocyemata</taxon>
        <taxon>Brachyura</taxon>
        <taxon>Eubrachyura</taxon>
        <taxon>Portunoidea</taxon>
        <taxon>Portunidae</taxon>
        <taxon>Portuninae</taxon>
        <taxon>Portunus</taxon>
    </lineage>
</organism>
<sequence length="82" mass="9278">MKSRERKGTMSAHNNSTTRRERVARGSVLPLAPGRVQDAWEGRSRASTRTSRRFKWRPNRAIPDNAAASVQQYAEAHQSDSK</sequence>
<evidence type="ECO:0000256" key="1">
    <source>
        <dbReference type="SAM" id="MobiDB-lite"/>
    </source>
</evidence>